<reference evidence="1" key="2">
    <citation type="journal article" date="2014" name="Nature">
        <title>The genome of Eucalyptus grandis.</title>
        <authorList>
            <person name="Myburg A.A."/>
            <person name="Grattapaglia D."/>
            <person name="Tuskan G.A."/>
            <person name="Hellsten U."/>
            <person name="Hayes R.D."/>
            <person name="Grimwood J."/>
            <person name="Jenkins J."/>
            <person name="Lindquist E."/>
            <person name="Tice H."/>
            <person name="Bauer D."/>
            <person name="Goodstein D.M."/>
            <person name="Dubchak I."/>
            <person name="Poliakov A."/>
            <person name="Mizrachi E."/>
            <person name="Kullan A.R."/>
            <person name="Hussey S.G."/>
            <person name="Pinard D."/>
            <person name="van der Merwe K."/>
            <person name="Singh P."/>
            <person name="van Jaarsveld I."/>
            <person name="Silva-Junior O.B."/>
            <person name="Togawa R.C."/>
            <person name="Pappas M.R."/>
            <person name="Faria D.A."/>
            <person name="Sansaloni C.P."/>
            <person name="Petroli C.D."/>
            <person name="Yang X."/>
            <person name="Ranjan P."/>
            <person name="Tschaplinski T.J."/>
            <person name="Ye C.Y."/>
            <person name="Li T."/>
            <person name="Sterck L."/>
            <person name="Vanneste K."/>
            <person name="Murat F."/>
            <person name="Soler M."/>
            <person name="Clemente H.S."/>
            <person name="Saidi N."/>
            <person name="Cassan-Wang H."/>
            <person name="Dunand C."/>
            <person name="Hefer C.A."/>
            <person name="Bornberg-Bauer E."/>
            <person name="Kersting A.R."/>
            <person name="Vining K."/>
            <person name="Amarasinghe V."/>
            <person name="Ranik M."/>
            <person name="Naithani S."/>
            <person name="Elser J."/>
            <person name="Boyd A.E."/>
            <person name="Liston A."/>
            <person name="Spatafora J.W."/>
            <person name="Dharmwardhana P."/>
            <person name="Raja R."/>
            <person name="Sullivan C."/>
            <person name="Romanel E."/>
            <person name="Alves-Ferreira M."/>
            <person name="Kulheim C."/>
            <person name="Foley W."/>
            <person name="Carocha V."/>
            <person name="Paiva J."/>
            <person name="Kudrna D."/>
            <person name="Brommonschenkel S.H."/>
            <person name="Pasquali G."/>
            <person name="Byrne M."/>
            <person name="Rigault P."/>
            <person name="Tibbits J."/>
            <person name="Spokevicius A."/>
            <person name="Jones R.C."/>
            <person name="Steane D.A."/>
            <person name="Vaillancourt R.E."/>
            <person name="Potts B.M."/>
            <person name="Joubert F."/>
            <person name="Barry K."/>
            <person name="Pappas G.J."/>
            <person name="Strauss S.H."/>
            <person name="Jaiswal P."/>
            <person name="Grima-Pettenati J."/>
            <person name="Salse J."/>
            <person name="Van de Peer Y."/>
            <person name="Rokhsar D.S."/>
            <person name="Schmutz J."/>
        </authorList>
    </citation>
    <scope>NUCLEOTIDE SEQUENCE</scope>
    <source>
        <tissue evidence="1">Leaf extractions</tissue>
    </source>
</reference>
<dbReference type="EMBL" id="MU848436">
    <property type="protein sequence ID" value="KAK2632570.1"/>
    <property type="molecule type" value="Genomic_DNA"/>
</dbReference>
<dbReference type="Proteomes" id="UP000030711">
    <property type="component" value="Unassembled WGS sequence"/>
</dbReference>
<dbReference type="Gramene" id="KCW45025">
    <property type="protein sequence ID" value="KCW45025"/>
    <property type="gene ID" value="EUGRSUZ_L01384"/>
</dbReference>
<reference evidence="1" key="3">
    <citation type="submission" date="2023-04" db="EMBL/GenBank/DDBJ databases">
        <title>WGS assembly of Eucalyptus grandis.</title>
        <authorList>
            <person name="Myburg A."/>
            <person name="Grattapaglia D."/>
            <person name="Tuskan G."/>
            <person name="Hellsten U."/>
            <person name="Hayes R."/>
            <person name="Grimwood J."/>
            <person name="Jenkins J."/>
            <person name="Lindquist E."/>
            <person name="Tice H."/>
            <person name="Bauer D."/>
            <person name="Goodstein D."/>
            <person name="Dubchak I."/>
            <person name="Poliakov A."/>
            <person name="Mizrachi E."/>
            <person name="Kullan A."/>
            <person name="Hussey S."/>
            <person name="Pinard D."/>
            <person name="Van D."/>
            <person name="Singh P."/>
            <person name="Van J."/>
            <person name="Silva-Junior O."/>
            <person name="Togawa R."/>
            <person name="Pappas M."/>
            <person name="Faria D."/>
            <person name="Sansaloni C."/>
            <person name="Petroli C."/>
            <person name="Yang X."/>
            <person name="Ranjan P."/>
            <person name="Tschaplinski T."/>
            <person name="Ye C."/>
            <person name="Li T."/>
            <person name="Sterck L."/>
            <person name="Vanneste K."/>
            <person name="Murat F."/>
            <person name="Soler M."/>
            <person name="Clemente H."/>
            <person name="Saidi N."/>
            <person name="Cassan-Wang H."/>
            <person name="Dunand C."/>
            <person name="Hefer C."/>
            <person name="Bornberg-Bauer E."/>
            <person name="Kersting A."/>
            <person name="Vining K."/>
            <person name="Amarasinghe V."/>
            <person name="Ranik M."/>
            <person name="Naithani S."/>
            <person name="Elser J."/>
            <person name="Boyd A."/>
            <person name="Liston A."/>
            <person name="Spatafora J."/>
            <person name="Dharmwardhana P."/>
            <person name="Raja R."/>
            <person name="Sullivan C."/>
            <person name="Romanel E."/>
            <person name="Alves-Ferreira M."/>
            <person name="Kulheim C."/>
            <person name="Foley W."/>
            <person name="Carocha V."/>
            <person name="Paiva J."/>
            <person name="Kudrna D."/>
            <person name="Brommonschenkel S."/>
            <person name="Pasquali G."/>
            <person name="Byrne M."/>
            <person name="Rigault P."/>
            <person name="Tibbits J."/>
            <person name="Spokevicius A."/>
            <person name="Jones R."/>
            <person name="Steane D."/>
            <person name="Vaillancourt R."/>
            <person name="Potts B."/>
            <person name="Joubert F."/>
            <person name="Barry K."/>
            <person name="Pappas G."/>
            <person name="Strauss S."/>
            <person name="Jaiswal P."/>
            <person name="Grima-Pettenati J."/>
            <person name="Salse J."/>
            <person name="Van D."/>
            <person name="Rokhsar D."/>
            <person name="Schmutz J."/>
        </authorList>
    </citation>
    <scope>NUCLEOTIDE SEQUENCE</scope>
    <source>
        <tissue evidence="1">Leaf extractions</tissue>
    </source>
</reference>
<keyword evidence="3" id="KW-1185">Reference proteome</keyword>
<dbReference type="AlphaFoldDB" id="A0A058ZVH4"/>
<evidence type="ECO:0000313" key="1">
    <source>
        <dbReference type="EMBL" id="KAK2632570.1"/>
    </source>
</evidence>
<protein>
    <submittedName>
        <fullName evidence="2">Uncharacterized protein</fullName>
    </submittedName>
</protein>
<dbReference type="EMBL" id="KK198952">
    <property type="protein sequence ID" value="KCW45025.1"/>
    <property type="molecule type" value="Genomic_DNA"/>
</dbReference>
<gene>
    <name evidence="2" type="ORF">EUGRSUZ_L01384</name>
</gene>
<sequence>MKLPQFLMCKTVMRCLCLSEHYPRLNCETHLFIFYYCQDESTHENVWKMVCGIQGTEVILLHLEHIKSIIVREIPYDVLKMTK</sequence>
<evidence type="ECO:0000313" key="2">
    <source>
        <dbReference type="EMBL" id="KCW45025.1"/>
    </source>
</evidence>
<reference evidence="1" key="4">
    <citation type="submission" date="2023-07" db="EMBL/GenBank/DDBJ databases">
        <authorList>
            <person name="Myburg A.A."/>
            <person name="Grattapaglia D."/>
            <person name="Tuskan G.A."/>
            <person name="Hellsten U."/>
            <person name="Hayes R.D."/>
            <person name="Grimwood J."/>
            <person name="Jenkins J."/>
            <person name="Lindquist E."/>
            <person name="Tice H."/>
            <person name="Bauer D."/>
            <person name="Goodstein D.M."/>
            <person name="Dubchak I."/>
            <person name="Poliakov A."/>
            <person name="Mizrachi E."/>
            <person name="Kullan A.R."/>
            <person name="Hussey S.G."/>
            <person name="Pinard D."/>
            <person name="Van D.M."/>
            <person name="Singh P."/>
            <person name="Van J.I."/>
            <person name="Silva-Junior O.B."/>
            <person name="Togawa R.C."/>
            <person name="Pappas M.R."/>
            <person name="Faria D.A."/>
            <person name="Sansaloni C.P."/>
            <person name="Petroli C.D."/>
            <person name="Yang X."/>
            <person name="Ranjan P."/>
            <person name="Tschaplinski T.J."/>
            <person name="Ye C.Y."/>
            <person name="Li T."/>
            <person name="Sterck L."/>
            <person name="Vanneste K."/>
            <person name="Murat F."/>
            <person name="Soler M."/>
            <person name="Clemente H.S."/>
            <person name="Saidi N."/>
            <person name="Cassan-Wang H."/>
            <person name="Dunand C."/>
            <person name="Hefer C.A."/>
            <person name="Bornberg-Bauer E."/>
            <person name="Kersting A.R."/>
            <person name="Vining K."/>
            <person name="Amarasinghe V."/>
            <person name="Ranik M."/>
            <person name="Naithani S."/>
            <person name="Elser J."/>
            <person name="Boyd A.E."/>
            <person name="Liston A."/>
            <person name="Spatafora J.W."/>
            <person name="Dharmwardhana P."/>
            <person name="Raja R."/>
            <person name="Sullivan C."/>
            <person name="Romanel E."/>
            <person name="Alves-Ferreira M."/>
            <person name="Kulheim C."/>
            <person name="Foley W."/>
            <person name="Carocha V."/>
            <person name="Paiva J."/>
            <person name="Kudrna D."/>
            <person name="Brommonschenkel S.H."/>
            <person name="Pasquali G."/>
            <person name="Byrne M."/>
            <person name="Rigault P."/>
            <person name="Tibbits J."/>
            <person name="Spokevicius A."/>
            <person name="Jones R.C."/>
            <person name="Steane D.A."/>
            <person name="Vaillancourt R.E."/>
            <person name="Potts B.M."/>
            <person name="Joubert F."/>
            <person name="Barry K."/>
            <person name="Pappas G.J."/>
            <person name="Strauss S.H."/>
            <person name="Jaiswal P."/>
            <person name="Grima-Pettenati J."/>
            <person name="Salse J."/>
            <person name="Van D.P."/>
            <person name="Rokhsar D.S."/>
            <person name="Schmutz J."/>
        </authorList>
    </citation>
    <scope>NUCLEOTIDE SEQUENCE</scope>
    <source>
        <tissue evidence="1">Leaf extractions</tissue>
    </source>
</reference>
<dbReference type="InParanoid" id="A0A058ZVH4"/>
<name>A0A058ZVH4_EUCGR</name>
<accession>A0A058ZVH4</accession>
<organism evidence="2">
    <name type="scientific">Eucalyptus grandis</name>
    <name type="common">Flooded gum</name>
    <dbReference type="NCBI Taxonomy" id="71139"/>
    <lineage>
        <taxon>Eukaryota</taxon>
        <taxon>Viridiplantae</taxon>
        <taxon>Streptophyta</taxon>
        <taxon>Embryophyta</taxon>
        <taxon>Tracheophyta</taxon>
        <taxon>Spermatophyta</taxon>
        <taxon>Magnoliopsida</taxon>
        <taxon>eudicotyledons</taxon>
        <taxon>Gunneridae</taxon>
        <taxon>Pentapetalae</taxon>
        <taxon>rosids</taxon>
        <taxon>malvids</taxon>
        <taxon>Myrtales</taxon>
        <taxon>Myrtaceae</taxon>
        <taxon>Myrtoideae</taxon>
        <taxon>Eucalypteae</taxon>
        <taxon>Eucalyptus</taxon>
    </lineage>
</organism>
<evidence type="ECO:0000313" key="3">
    <source>
        <dbReference type="Proteomes" id="UP000030711"/>
    </source>
</evidence>
<reference evidence="2" key="1">
    <citation type="submission" date="2013-07" db="EMBL/GenBank/DDBJ databases">
        <title>The genome of Eucalyptus grandis.</title>
        <authorList>
            <person name="Schmutz J."/>
            <person name="Hayes R."/>
            <person name="Myburg A."/>
            <person name="Tuskan G."/>
            <person name="Grattapaglia D."/>
            <person name="Rokhsar D.S."/>
        </authorList>
    </citation>
    <scope>NUCLEOTIDE SEQUENCE</scope>
    <source>
        <tissue evidence="2">Leaf extractions</tissue>
    </source>
</reference>
<proteinExistence type="predicted"/>